<dbReference type="Proteomes" id="UP000653644">
    <property type="component" value="Unassembled WGS sequence"/>
</dbReference>
<name>A0ABQ3DBP9_9ACTN</name>
<dbReference type="EMBL" id="BMVN01000058">
    <property type="protein sequence ID" value="GHA66539.1"/>
    <property type="molecule type" value="Genomic_DNA"/>
</dbReference>
<organism evidence="1 2">
    <name type="scientific">Streptomyces canarius</name>
    <dbReference type="NCBI Taxonomy" id="285453"/>
    <lineage>
        <taxon>Bacteria</taxon>
        <taxon>Bacillati</taxon>
        <taxon>Actinomycetota</taxon>
        <taxon>Actinomycetes</taxon>
        <taxon>Kitasatosporales</taxon>
        <taxon>Streptomycetaceae</taxon>
        <taxon>Streptomyces</taxon>
    </lineage>
</organism>
<proteinExistence type="predicted"/>
<dbReference type="RefSeq" id="WP_189894416.1">
    <property type="nucleotide sequence ID" value="NZ_BMVN01000058.1"/>
</dbReference>
<evidence type="ECO:0000313" key="1">
    <source>
        <dbReference type="EMBL" id="GHA66539.1"/>
    </source>
</evidence>
<accession>A0ABQ3DBP9</accession>
<evidence type="ECO:0008006" key="3">
    <source>
        <dbReference type="Google" id="ProtNLM"/>
    </source>
</evidence>
<sequence length="94" mass="9778">MNIVIEAGVTAGIAEDGALTLLSRHGAPHLYAPEACAMWIALRLHGGNVQAAAAVLGSAWNADVSAVRRLLLEQVADWQRAGLVKTSAEPVHAS</sequence>
<gene>
    <name evidence="1" type="ORF">GCM10010345_82920</name>
</gene>
<comment type="caution">
    <text evidence="1">The sequence shown here is derived from an EMBL/GenBank/DDBJ whole genome shotgun (WGS) entry which is preliminary data.</text>
</comment>
<protein>
    <recommendedName>
        <fullName evidence="3">PqqD family protein</fullName>
    </recommendedName>
</protein>
<evidence type="ECO:0000313" key="2">
    <source>
        <dbReference type="Proteomes" id="UP000653644"/>
    </source>
</evidence>
<keyword evidence="2" id="KW-1185">Reference proteome</keyword>
<reference evidence="2" key="1">
    <citation type="journal article" date="2019" name="Int. J. Syst. Evol. Microbiol.">
        <title>The Global Catalogue of Microorganisms (GCM) 10K type strain sequencing project: providing services to taxonomists for standard genome sequencing and annotation.</title>
        <authorList>
            <consortium name="The Broad Institute Genomics Platform"/>
            <consortium name="The Broad Institute Genome Sequencing Center for Infectious Disease"/>
            <person name="Wu L."/>
            <person name="Ma J."/>
        </authorList>
    </citation>
    <scope>NUCLEOTIDE SEQUENCE [LARGE SCALE GENOMIC DNA]</scope>
    <source>
        <strain evidence="2">JCM 4733</strain>
    </source>
</reference>